<dbReference type="GO" id="GO:0016020">
    <property type="term" value="C:membrane"/>
    <property type="evidence" value="ECO:0007669"/>
    <property type="project" value="TreeGrafter"/>
</dbReference>
<dbReference type="InterPro" id="IPR000073">
    <property type="entry name" value="AB_hydrolase_1"/>
</dbReference>
<dbReference type="Pfam" id="PF00561">
    <property type="entry name" value="Abhydrolase_1"/>
    <property type="match status" value="1"/>
</dbReference>
<proteinExistence type="predicted"/>
<dbReference type="Proteomes" id="UP000295705">
    <property type="component" value="Unassembled WGS sequence"/>
</dbReference>
<sequence>MDVTEFEARRASVDTPSGQIGYVETGDPNAPVALFVHGVIVNSYLWRHQLDDLSDLRRCVAVDLLGHGHSVARGPDHSFTAQARMLAEFLDALGIDQVDLIANDSGTGIAQLFAVAEPGRVRTLALTNGDVHDNWPPADFAGFVEMVRDGGLAATVQAMVDDPDRYRAPDGLGGAYSRPEKIDDSTVEAYLLPYLDRTDTVAGLEAFILGFDPAQTVAVENELKALDVPTLVVWGTGDIFFDVGWSHWLAETLPQVRRRAEILGAHLLLPEEYPGDLNAELREHLTA</sequence>
<dbReference type="AlphaFoldDB" id="A0A4R6VRU7"/>
<dbReference type="PANTHER" id="PTHR43798:SF33">
    <property type="entry name" value="HYDROLASE, PUTATIVE (AFU_ORTHOLOGUE AFUA_2G14860)-RELATED"/>
    <property type="match status" value="1"/>
</dbReference>
<dbReference type="SUPFAM" id="SSF53474">
    <property type="entry name" value="alpha/beta-Hydrolases"/>
    <property type="match status" value="1"/>
</dbReference>
<evidence type="ECO:0000313" key="2">
    <source>
        <dbReference type="EMBL" id="TDQ65190.1"/>
    </source>
</evidence>
<dbReference type="GO" id="GO:0003824">
    <property type="term" value="F:catalytic activity"/>
    <property type="evidence" value="ECO:0007669"/>
    <property type="project" value="UniProtKB-ARBA"/>
</dbReference>
<evidence type="ECO:0000313" key="3">
    <source>
        <dbReference type="Proteomes" id="UP000295705"/>
    </source>
</evidence>
<dbReference type="InterPro" id="IPR050266">
    <property type="entry name" value="AB_hydrolase_sf"/>
</dbReference>
<organism evidence="2 3">
    <name type="scientific">Actinomycetospora succinea</name>
    <dbReference type="NCBI Taxonomy" id="663603"/>
    <lineage>
        <taxon>Bacteria</taxon>
        <taxon>Bacillati</taxon>
        <taxon>Actinomycetota</taxon>
        <taxon>Actinomycetes</taxon>
        <taxon>Pseudonocardiales</taxon>
        <taxon>Pseudonocardiaceae</taxon>
        <taxon>Actinomycetospora</taxon>
    </lineage>
</organism>
<gene>
    <name evidence="2" type="ORF">EV188_101439</name>
</gene>
<name>A0A4R6VRU7_9PSEU</name>
<dbReference type="EMBL" id="SNYO01000001">
    <property type="protein sequence ID" value="TDQ65190.1"/>
    <property type="molecule type" value="Genomic_DNA"/>
</dbReference>
<dbReference type="RefSeq" id="WP_133824584.1">
    <property type="nucleotide sequence ID" value="NZ_BAABHR010000046.1"/>
</dbReference>
<dbReference type="PANTHER" id="PTHR43798">
    <property type="entry name" value="MONOACYLGLYCEROL LIPASE"/>
    <property type="match status" value="1"/>
</dbReference>
<feature type="domain" description="AB hydrolase-1" evidence="1">
    <location>
        <begin position="34"/>
        <end position="272"/>
    </location>
</feature>
<evidence type="ECO:0000259" key="1">
    <source>
        <dbReference type="Pfam" id="PF00561"/>
    </source>
</evidence>
<dbReference type="Gene3D" id="3.40.50.1820">
    <property type="entry name" value="alpha/beta hydrolase"/>
    <property type="match status" value="1"/>
</dbReference>
<comment type="caution">
    <text evidence="2">The sequence shown here is derived from an EMBL/GenBank/DDBJ whole genome shotgun (WGS) entry which is preliminary data.</text>
</comment>
<keyword evidence="3" id="KW-1185">Reference proteome</keyword>
<dbReference type="OrthoDB" id="3400345at2"/>
<accession>A0A4R6VRU7</accession>
<protein>
    <submittedName>
        <fullName evidence="2">Pimeloyl-ACP methyl ester carboxylesterase</fullName>
    </submittedName>
</protein>
<reference evidence="2 3" key="1">
    <citation type="submission" date="2019-03" db="EMBL/GenBank/DDBJ databases">
        <title>Genomic Encyclopedia of Type Strains, Phase IV (KMG-IV): sequencing the most valuable type-strain genomes for metagenomic binning, comparative biology and taxonomic classification.</title>
        <authorList>
            <person name="Goeker M."/>
        </authorList>
    </citation>
    <scope>NUCLEOTIDE SEQUENCE [LARGE SCALE GENOMIC DNA]</scope>
    <source>
        <strain evidence="2 3">DSM 45775</strain>
    </source>
</reference>
<dbReference type="InterPro" id="IPR029058">
    <property type="entry name" value="AB_hydrolase_fold"/>
</dbReference>